<dbReference type="AlphaFoldDB" id="A0A6G5A3M4"/>
<proteinExistence type="predicted"/>
<evidence type="ECO:0000313" key="2">
    <source>
        <dbReference type="EMBL" id="NIE44637.1"/>
    </source>
</evidence>
<reference evidence="2" key="1">
    <citation type="submission" date="2020-03" db="EMBL/GenBank/DDBJ databases">
        <title>A transcriptome and proteome of the tick Rhipicephalus microplus shaped by the genetic composition of its hosts and developmental stage.</title>
        <authorList>
            <person name="Garcia G.R."/>
            <person name="Ribeiro J.M.C."/>
            <person name="Maruyama S.R."/>
            <person name="Gardinasse L.G."/>
            <person name="Nelson K."/>
            <person name="Ferreira B.R."/>
            <person name="Andrade T.G."/>
            <person name="Santos I.K.F.M."/>
        </authorList>
    </citation>
    <scope>NUCLEOTIDE SEQUENCE</scope>
    <source>
        <strain evidence="2">NSGR</strain>
        <tissue evidence="2">Salivary glands</tissue>
    </source>
</reference>
<feature type="chain" id="PRO_5026024546" evidence="1">
    <location>
        <begin position="22"/>
        <end position="72"/>
    </location>
</feature>
<protein>
    <submittedName>
        <fullName evidence="2">Putative secreted protein</fullName>
    </submittedName>
</protein>
<organism evidence="2">
    <name type="scientific">Rhipicephalus microplus</name>
    <name type="common">Cattle tick</name>
    <name type="synonym">Boophilus microplus</name>
    <dbReference type="NCBI Taxonomy" id="6941"/>
    <lineage>
        <taxon>Eukaryota</taxon>
        <taxon>Metazoa</taxon>
        <taxon>Ecdysozoa</taxon>
        <taxon>Arthropoda</taxon>
        <taxon>Chelicerata</taxon>
        <taxon>Arachnida</taxon>
        <taxon>Acari</taxon>
        <taxon>Parasitiformes</taxon>
        <taxon>Ixodida</taxon>
        <taxon>Ixodoidea</taxon>
        <taxon>Ixodidae</taxon>
        <taxon>Rhipicephalinae</taxon>
        <taxon>Rhipicephalus</taxon>
        <taxon>Boophilus</taxon>
    </lineage>
</organism>
<evidence type="ECO:0000256" key="1">
    <source>
        <dbReference type="SAM" id="SignalP"/>
    </source>
</evidence>
<feature type="signal peptide" evidence="1">
    <location>
        <begin position="1"/>
        <end position="21"/>
    </location>
</feature>
<sequence>MLSRWFLIAFFLSRLYRDTENSVFGTCYDMLRMTTPQPERSNFEHLCNRLVAQNRRVNHLYSSGNVSRNQDQ</sequence>
<accession>A0A6G5A3M4</accession>
<keyword evidence="1" id="KW-0732">Signal</keyword>
<dbReference type="EMBL" id="GIKN01002364">
    <property type="protein sequence ID" value="NIE44637.1"/>
    <property type="molecule type" value="Transcribed_RNA"/>
</dbReference>
<name>A0A6G5A3M4_RHIMP</name>